<organism evidence="7 8">
    <name type="scientific">Lates calcarifer</name>
    <name type="common">Barramundi</name>
    <name type="synonym">Holocentrus calcarifer</name>
    <dbReference type="NCBI Taxonomy" id="8187"/>
    <lineage>
        <taxon>Eukaryota</taxon>
        <taxon>Metazoa</taxon>
        <taxon>Chordata</taxon>
        <taxon>Craniata</taxon>
        <taxon>Vertebrata</taxon>
        <taxon>Euteleostomi</taxon>
        <taxon>Actinopterygii</taxon>
        <taxon>Neopterygii</taxon>
        <taxon>Teleostei</taxon>
        <taxon>Neoteleostei</taxon>
        <taxon>Acanthomorphata</taxon>
        <taxon>Carangaria</taxon>
        <taxon>Carangaria incertae sedis</taxon>
        <taxon>Centropomidae</taxon>
        <taxon>Lates</taxon>
    </lineage>
</organism>
<dbReference type="PROSITE" id="PS51257">
    <property type="entry name" value="PROKAR_LIPOPROTEIN"/>
    <property type="match status" value="1"/>
</dbReference>
<evidence type="ECO:0000256" key="5">
    <source>
        <dbReference type="RuleBase" id="RU363019"/>
    </source>
</evidence>
<dbReference type="Ensembl" id="ENSLCAT00010059843.1">
    <property type="protein sequence ID" value="ENSLCAP00010058247.1"/>
    <property type="gene ID" value="ENSLCAG00010027162.1"/>
</dbReference>
<evidence type="ECO:0000256" key="3">
    <source>
        <dbReference type="ARBA" id="ARBA00023235"/>
    </source>
</evidence>
<comment type="catalytic activity">
    <reaction evidence="1 5">
        <text>[protein]-peptidylproline (omega=180) = [protein]-peptidylproline (omega=0)</text>
        <dbReference type="Rhea" id="RHEA:16237"/>
        <dbReference type="Rhea" id="RHEA-COMP:10747"/>
        <dbReference type="Rhea" id="RHEA-COMP:10748"/>
        <dbReference type="ChEBI" id="CHEBI:83833"/>
        <dbReference type="ChEBI" id="CHEBI:83834"/>
        <dbReference type="EC" id="5.2.1.8"/>
    </reaction>
</comment>
<keyword evidence="3 5" id="KW-0413">Isomerase</keyword>
<dbReference type="GeneTree" id="ENSGT00940000159786"/>
<dbReference type="STRING" id="8187.ENSLCAP00010058247"/>
<keyword evidence="8" id="KW-1185">Reference proteome</keyword>
<keyword evidence="5" id="KW-0732">Signal</keyword>
<dbReference type="PANTHER" id="PTHR11071">
    <property type="entry name" value="PEPTIDYL-PROLYL CIS-TRANS ISOMERASE"/>
    <property type="match status" value="1"/>
</dbReference>
<dbReference type="PROSITE" id="PS00170">
    <property type="entry name" value="CSA_PPIASE_1"/>
    <property type="match status" value="1"/>
</dbReference>
<comment type="similarity">
    <text evidence="5">Belongs to the cyclophilin-type PPIase family.</text>
</comment>
<evidence type="ECO:0000256" key="1">
    <source>
        <dbReference type="ARBA" id="ARBA00000971"/>
    </source>
</evidence>
<dbReference type="Gene3D" id="2.40.100.10">
    <property type="entry name" value="Cyclophilin-like"/>
    <property type="match status" value="1"/>
</dbReference>
<accession>A0A4W6G5C7</accession>
<name>A0A4W6G5C7_LATCA</name>
<evidence type="ECO:0000259" key="6">
    <source>
        <dbReference type="PROSITE" id="PS50072"/>
    </source>
</evidence>
<reference evidence="7" key="2">
    <citation type="submission" date="2025-08" db="UniProtKB">
        <authorList>
            <consortium name="Ensembl"/>
        </authorList>
    </citation>
    <scope>IDENTIFICATION</scope>
</reference>
<gene>
    <name evidence="7" type="primary">PPIC</name>
</gene>
<dbReference type="GO" id="GO:0006457">
    <property type="term" value="P:protein folding"/>
    <property type="evidence" value="ECO:0007669"/>
    <property type="project" value="InterPro"/>
</dbReference>
<dbReference type="GO" id="GO:0016018">
    <property type="term" value="F:cyclosporin A binding"/>
    <property type="evidence" value="ECO:0007669"/>
    <property type="project" value="TreeGrafter"/>
</dbReference>
<comment type="function">
    <text evidence="5">PPIases accelerate the folding of proteins. It catalyzes the cis-trans isomerization of proline imidic peptide bonds in oligopeptides.</text>
</comment>
<dbReference type="InterPro" id="IPR002130">
    <property type="entry name" value="Cyclophilin-type_PPIase_dom"/>
</dbReference>
<dbReference type="GO" id="GO:0003755">
    <property type="term" value="F:peptidyl-prolyl cis-trans isomerase activity"/>
    <property type="evidence" value="ECO:0007669"/>
    <property type="project" value="UniProtKB-UniRule"/>
</dbReference>
<comment type="function">
    <text evidence="4">PPIase that catalyzes the cis-trans isomerization of proline imidic peptide bonds in oligopeptides and may therefore assist protein folding.</text>
</comment>
<feature type="signal peptide" evidence="5">
    <location>
        <begin position="1"/>
        <end position="23"/>
    </location>
</feature>
<evidence type="ECO:0000256" key="4">
    <source>
        <dbReference type="ARBA" id="ARBA00037532"/>
    </source>
</evidence>
<dbReference type="PANTHER" id="PTHR11071:SF11">
    <property type="entry name" value="PEPTIDYL-PROLYL CIS-TRANS ISOMERASE C"/>
    <property type="match status" value="1"/>
</dbReference>
<proteinExistence type="inferred from homology"/>
<dbReference type="InParanoid" id="A0A4W6G5C7"/>
<evidence type="ECO:0000313" key="8">
    <source>
        <dbReference type="Proteomes" id="UP000314980"/>
    </source>
</evidence>
<dbReference type="InterPro" id="IPR020892">
    <property type="entry name" value="Cyclophilin-type_PPIase_CS"/>
</dbReference>
<dbReference type="Pfam" id="PF00160">
    <property type="entry name" value="Pro_isomerase"/>
    <property type="match status" value="1"/>
</dbReference>
<dbReference type="PRINTS" id="PR00153">
    <property type="entry name" value="CSAPPISMRASE"/>
</dbReference>
<evidence type="ECO:0000256" key="2">
    <source>
        <dbReference type="ARBA" id="ARBA00023110"/>
    </source>
</evidence>
<dbReference type="InterPro" id="IPR029000">
    <property type="entry name" value="Cyclophilin-like_dom_sf"/>
</dbReference>
<keyword evidence="2 5" id="KW-0697">Rotamase</keyword>
<dbReference type="FunCoup" id="A0A4W6G5C7">
    <property type="interactions" value="34"/>
</dbReference>
<feature type="domain" description="PPIase cyclophilin-type" evidence="6">
    <location>
        <begin position="37"/>
        <end position="166"/>
    </location>
</feature>
<dbReference type="Proteomes" id="UP000314980">
    <property type="component" value="Unassembled WGS sequence"/>
</dbReference>
<dbReference type="PROSITE" id="PS50072">
    <property type="entry name" value="CSA_PPIASE_2"/>
    <property type="match status" value="1"/>
</dbReference>
<evidence type="ECO:0000313" key="7">
    <source>
        <dbReference type="Ensembl" id="ENSLCAP00010058247.1"/>
    </source>
</evidence>
<reference evidence="7" key="3">
    <citation type="submission" date="2025-09" db="UniProtKB">
        <authorList>
            <consortium name="Ensembl"/>
        </authorList>
    </citation>
    <scope>IDENTIFICATION</scope>
</reference>
<dbReference type="SUPFAM" id="SSF50891">
    <property type="entry name" value="Cyclophilin-like"/>
    <property type="match status" value="1"/>
</dbReference>
<reference evidence="8" key="1">
    <citation type="submission" date="2015-09" db="EMBL/GenBank/DDBJ databases">
        <authorList>
            <person name="Sai Rama Sridatta P."/>
        </authorList>
    </citation>
    <scope>NUCLEOTIDE SEQUENCE [LARGE SCALE GENOMIC DNA]</scope>
</reference>
<dbReference type="AlphaFoldDB" id="A0A4W6G5C7"/>
<dbReference type="FunFam" id="2.40.100.10:FF:000001">
    <property type="entry name" value="Peptidyl-prolyl cis-trans isomerase"/>
    <property type="match status" value="1"/>
</dbReference>
<feature type="chain" id="PRO_5021438797" description="Peptidyl-prolyl cis-trans isomerase" evidence="5">
    <location>
        <begin position="24"/>
        <end position="217"/>
    </location>
</feature>
<protein>
    <recommendedName>
        <fullName evidence="5">Peptidyl-prolyl cis-trans isomerase</fullName>
        <shortName evidence="5">PPIase</shortName>
        <ecNumber evidence="5">5.2.1.8</ecNumber>
    </recommendedName>
</protein>
<dbReference type="EC" id="5.2.1.8" evidence="5"/>
<sequence length="217" mass="23016">MELRTILPALLFLSAACVQSVSGAVSRTGPKVTEKVFFDITVAGHEVGRIVIGLFGEVVPLTVNNFVALATGEKGYGYKGTKFHRVIKDFMIQGGDFTAGDGTGGHSIYGTTFADENFKLKHLGAGWVSMANAGPDTNGSQFFILAARAPWLDGKHVVFGKVLDGMVGQASDTFHEAAACGCLKNNPTCLYQNKFLLINKSSVAAANPEQSLLLNSL</sequence>
<dbReference type="GO" id="GO:0005737">
    <property type="term" value="C:cytoplasm"/>
    <property type="evidence" value="ECO:0007669"/>
    <property type="project" value="TreeGrafter"/>
</dbReference>